<feature type="region of interest" description="Disordered" evidence="1">
    <location>
        <begin position="33"/>
        <end position="72"/>
    </location>
</feature>
<evidence type="ECO:0008006" key="5">
    <source>
        <dbReference type="Google" id="ProtNLM"/>
    </source>
</evidence>
<feature type="region of interest" description="Disordered" evidence="1">
    <location>
        <begin position="464"/>
        <end position="490"/>
    </location>
</feature>
<evidence type="ECO:0000313" key="4">
    <source>
        <dbReference type="Proteomes" id="UP000177682"/>
    </source>
</evidence>
<dbReference type="Pfam" id="PF08481">
    <property type="entry name" value="GBS_Bsp-like"/>
    <property type="match status" value="1"/>
</dbReference>
<protein>
    <recommendedName>
        <fullName evidence="5">DUF11 domain-containing protein</fullName>
    </recommendedName>
</protein>
<reference evidence="3 4" key="1">
    <citation type="journal article" date="2016" name="Nat. Commun.">
        <title>Thousands of microbial genomes shed light on interconnected biogeochemical processes in an aquifer system.</title>
        <authorList>
            <person name="Anantharaman K."/>
            <person name="Brown C.T."/>
            <person name="Hug L.A."/>
            <person name="Sharon I."/>
            <person name="Castelle C.J."/>
            <person name="Probst A.J."/>
            <person name="Thomas B.C."/>
            <person name="Singh A."/>
            <person name="Wilkins M.J."/>
            <person name="Karaoz U."/>
            <person name="Brodie E.L."/>
            <person name="Williams K.H."/>
            <person name="Hubbard S.S."/>
            <person name="Banfield J.F."/>
        </authorList>
    </citation>
    <scope>NUCLEOTIDE SEQUENCE [LARGE SCALE GENOMIC DNA]</scope>
</reference>
<dbReference type="Gene3D" id="2.60.40.3760">
    <property type="match status" value="1"/>
</dbReference>
<evidence type="ECO:0000256" key="2">
    <source>
        <dbReference type="SAM" id="SignalP"/>
    </source>
</evidence>
<dbReference type="Gene3D" id="2.60.40.10">
    <property type="entry name" value="Immunoglobulins"/>
    <property type="match status" value="2"/>
</dbReference>
<dbReference type="InterPro" id="IPR013783">
    <property type="entry name" value="Ig-like_fold"/>
</dbReference>
<feature type="chain" id="PRO_5009520413" description="DUF11 domain-containing protein" evidence="2">
    <location>
        <begin position="31"/>
        <end position="1040"/>
    </location>
</feature>
<dbReference type="Proteomes" id="UP000177682">
    <property type="component" value="Unassembled WGS sequence"/>
</dbReference>
<name>A0A1F5PLB7_9BACT</name>
<organism evidence="3 4">
    <name type="scientific">Candidatus Doudnabacteria bacterium RIFCSPHIGHO2_12_FULL_48_16</name>
    <dbReference type="NCBI Taxonomy" id="1817838"/>
    <lineage>
        <taxon>Bacteria</taxon>
        <taxon>Candidatus Doudnaibacteriota</taxon>
    </lineage>
</organism>
<feature type="compositionally biased region" description="Polar residues" evidence="1">
    <location>
        <begin position="59"/>
        <end position="72"/>
    </location>
</feature>
<evidence type="ECO:0000256" key="1">
    <source>
        <dbReference type="SAM" id="MobiDB-lite"/>
    </source>
</evidence>
<gene>
    <name evidence="3" type="ORF">A3E29_01235</name>
</gene>
<dbReference type="SUPFAM" id="SSF49265">
    <property type="entry name" value="Fibronectin type III"/>
    <property type="match status" value="1"/>
</dbReference>
<feature type="signal peptide" evidence="2">
    <location>
        <begin position="1"/>
        <end position="30"/>
    </location>
</feature>
<dbReference type="InterPro" id="IPR013688">
    <property type="entry name" value="GBS_Bsp-like"/>
</dbReference>
<keyword evidence="2" id="KW-0732">Signal</keyword>
<proteinExistence type="predicted"/>
<comment type="caution">
    <text evidence="3">The sequence shown here is derived from an EMBL/GenBank/DDBJ whole genome shotgun (WGS) entry which is preliminary data.</text>
</comment>
<dbReference type="EMBL" id="MFEY01000004">
    <property type="protein sequence ID" value="OGE90733.1"/>
    <property type="molecule type" value="Genomic_DNA"/>
</dbReference>
<dbReference type="InterPro" id="IPR036116">
    <property type="entry name" value="FN3_sf"/>
</dbReference>
<accession>A0A1F5PLB7</accession>
<sequence length="1040" mass="109170">MKLNNSTKVLLFLIPLLVGVYLISPHRVHAAGDCPPPNQDFTDTCQEDDPPQPDPEGSDGTTKTVTTGLSSDGRNDPVTALFLSVFPGNWGQVYQIDWQILQNDNPSPGIEFCVNNTSAWGDGFCNTVQTYEGSPGDDTGSPSIVTGGIDSLDYTYYSHLVVRLKVHQTFFNENDVQVKWTMHRREFTSLDSSSLLTPSIATGVSPQFSWTTTGTVPSRQMFMEGPNGIGGFWDDSDGMPEDTESWSLPIALNTPGTYIFSLRVAGPARMGGEDFRTWDTIVTVQSSGGSPPGAFSLTNLSCFNWPNPEVEVNSSQSSGAVTYTLERRQGSGSWAVVASNLTYAELDQYADSVSKNQTYEYHIIASNPSGSTTSSNTLSISATQANCGGPPPVAPTASISANPNPVDNNTASTVSWSSTNASSCTVAQTGWTGTSGSQSTGNLTAASTYTVNCTGAGGSASDSVTVDVNSAPPPPTAPTCTSATPDEDSVYTTAPTRRTYANGVVNATNVWFPTFTDAQGGAGAVWYPGAILSGNEWYVDIPVSGNLPASHVNVHVYMTNANFSNQWCDSANFNVTVPPAGPTVWIKANGQPTSITISNNTAADITWGSANVTSCSVSPGGWTGTSGSNSTGNLTATTTYTVNCDNGAATASVTVNVNAPSGMTCTSATPDSDSISTAQSTRRTFANGVSGNTGMVYFPAWTDTGGQDDLIWYEGNILSGNQWYYDIPMSAHPGTGGVNVHVYLWNGSAGFVWCDSANFTVTASASLVFGITYTALTLNEPTGVSVSNIPCQTITTTWSYSNNGVENGFYVYRSIDGATWGSPISGLLGTGVRSYQDTPPQTNVRYYYRVSAHRGVVIDPLEAYSGSANAMNVACVANLSSSSKALIRVNGAAYSGTTVIKDGDTLTYQITIVNDGPANATVNYICDNASGNLTDIRNLSVSGSGSASSGISQNNAACLAGGNSGLRFNVSGIKNIANNWLVTFDATFTASASSGSQEIVTNCGVVYYTDSEARSKIACAPTIIVNKNKGQVPSFREVAP</sequence>
<dbReference type="AlphaFoldDB" id="A0A1F5PLB7"/>
<evidence type="ECO:0000313" key="3">
    <source>
        <dbReference type="EMBL" id="OGE90733.1"/>
    </source>
</evidence>